<reference evidence="9" key="2">
    <citation type="submission" date="2016-01" db="EMBL/GenBank/DDBJ databases">
        <title>Six Aerococcus type strain genome sequencing and assembly using PacBio and Illumina Hiseq.</title>
        <authorList>
            <person name="Carkaci D."/>
            <person name="Dargis R."/>
            <person name="Nielsen X.C."/>
            <person name="Skovgaard O."/>
            <person name="Fuursted K."/>
            <person name="Christensen J.J."/>
        </authorList>
    </citation>
    <scope>NUCLEOTIDE SEQUENCE [LARGE SCALE GENOMIC DNA]</scope>
    <source>
        <strain evidence="9">CCUG43001</strain>
    </source>
</reference>
<dbReference type="PANTHER" id="PTHR43652:SF6">
    <property type="entry name" value="ARGININE REPRESSOR"/>
    <property type="match status" value="1"/>
</dbReference>
<feature type="transmembrane region" description="Helical" evidence="6">
    <location>
        <begin position="421"/>
        <end position="447"/>
    </location>
</feature>
<keyword evidence="5 6" id="KW-0472">Membrane</keyword>
<dbReference type="EMBL" id="CP014160">
    <property type="protein sequence ID" value="AMB93312.1"/>
    <property type="molecule type" value="Genomic_DNA"/>
</dbReference>
<reference evidence="8 10" key="3">
    <citation type="submission" date="2017-12" db="EMBL/GenBank/DDBJ databases">
        <title>Phylogenetic diversity of female urinary microbiome.</title>
        <authorList>
            <person name="Thomas-White K."/>
            <person name="Wolfe A.J."/>
        </authorList>
    </citation>
    <scope>NUCLEOTIDE SEQUENCE [LARGE SCALE GENOMIC DNA]</scope>
    <source>
        <strain evidence="8 10">UMB0139</strain>
    </source>
</reference>
<evidence type="ECO:0000256" key="6">
    <source>
        <dbReference type="SAM" id="Phobius"/>
    </source>
</evidence>
<reference evidence="7 9" key="1">
    <citation type="journal article" date="2016" name="Genome Announc.">
        <title>Complete Genome Sequences of Aerococcus christensenii CCUG 28831T, Aerococcus sanguinicola CCUG 43001T, Aerococcus urinae CCUG 36881T, Aerococcus urinaeequi CCUG 28094T, Aerococcus urinaehominis CCUG 42038 BT, and Aerococcus viridans CCUG 4311T.</title>
        <authorList>
            <person name="Carkaci D."/>
            <person name="Dargis R."/>
            <person name="Nielsen X.C."/>
            <person name="Skovgaard O."/>
            <person name="Fuursted K."/>
            <person name="Christensen J.J."/>
        </authorList>
    </citation>
    <scope>NUCLEOTIDE SEQUENCE [LARGE SCALE GENOMIC DNA]</scope>
    <source>
        <strain evidence="7 9">CCUG43001</strain>
    </source>
</reference>
<evidence type="ECO:0000256" key="2">
    <source>
        <dbReference type="ARBA" id="ARBA00022475"/>
    </source>
</evidence>
<keyword evidence="9" id="KW-1185">Reference proteome</keyword>
<dbReference type="PANTHER" id="PTHR43652">
    <property type="entry name" value="BASIC AMINO ACID ANTIPORTER YFCC-RELATED"/>
    <property type="match status" value="1"/>
</dbReference>
<comment type="subcellular location">
    <subcellularLocation>
        <location evidence="1">Cell membrane</location>
        <topology evidence="1">Multi-pass membrane protein</topology>
    </subcellularLocation>
</comment>
<feature type="transmembrane region" description="Helical" evidence="6">
    <location>
        <begin position="151"/>
        <end position="174"/>
    </location>
</feature>
<sequence length="503" mass="54035">MRDMDEAGQKKKKSFKMPTSFTILFLITIVIAIFTWIIPAGQYDVTEAGDFISGTYQTIESNPQGIWDVLAAPFAGLTGNELTEGAIQISLFILVLGGFLQVVTVTGAIDAGIGAAIRANKDNMTRLIWILMGIFALGGSTYGMSEETVPFYALLIPMMVAVGFDAMVGIAVVLVGSGVGCLASTVNPFATGIASSMAGIGLGDGIVPRVIMLVVMYIIAASYVTRYAKKVQKDPSNSLIADQYESDKEKFKIKDDIDEITPKQRSVLGLFLFTFLIMVISLIPWSEFGITIFQDIHNWINSIPILGSLVGQSVIPFGEWYLGEITVLFFLMGIVIAFVYGMGEEDFVNNFIDGAKDLLSVALICAVARGIQVIMNDGQITATVLHWGEMALSNLSSGFFIILTYLFYLPMSFLIPSTSGLAAATVGIMAPLGDFAGVAQSLVITAYQSAAGIVNLITPTSGVVMAALAIAGIEITTWWKFMWKLILMLAAASLIILVLFAVI</sequence>
<proteinExistence type="predicted"/>
<feature type="transmembrane region" description="Helical" evidence="6">
    <location>
        <begin position="127"/>
        <end position="145"/>
    </location>
</feature>
<organism evidence="7 9">
    <name type="scientific">Aerococcus sanguinicola</name>
    <dbReference type="NCBI Taxonomy" id="119206"/>
    <lineage>
        <taxon>Bacteria</taxon>
        <taxon>Bacillati</taxon>
        <taxon>Bacillota</taxon>
        <taxon>Bacilli</taxon>
        <taxon>Lactobacillales</taxon>
        <taxon>Aerococcaceae</taxon>
        <taxon>Aerococcus</taxon>
    </lineage>
</organism>
<feature type="transmembrane region" description="Helical" evidence="6">
    <location>
        <begin position="206"/>
        <end position="224"/>
    </location>
</feature>
<dbReference type="InterPro" id="IPR051679">
    <property type="entry name" value="DASS-Related_Transporters"/>
</dbReference>
<feature type="transmembrane region" description="Helical" evidence="6">
    <location>
        <begin position="89"/>
        <end position="115"/>
    </location>
</feature>
<dbReference type="Proteomes" id="UP000069912">
    <property type="component" value="Chromosome"/>
</dbReference>
<feature type="transmembrane region" description="Helical" evidence="6">
    <location>
        <begin position="320"/>
        <end position="342"/>
    </location>
</feature>
<evidence type="ECO:0000256" key="3">
    <source>
        <dbReference type="ARBA" id="ARBA00022692"/>
    </source>
</evidence>
<dbReference type="AlphaFoldDB" id="A0A0X8F9P1"/>
<keyword evidence="3 6" id="KW-0812">Transmembrane</keyword>
<keyword evidence="2" id="KW-1003">Cell membrane</keyword>
<evidence type="ECO:0000313" key="9">
    <source>
        <dbReference type="Proteomes" id="UP000069912"/>
    </source>
</evidence>
<dbReference type="KEGG" id="asan:AWM72_00265"/>
<gene>
    <name evidence="7" type="ORF">AWM72_00265</name>
    <name evidence="8" type="ORF">CYJ28_00580</name>
</gene>
<evidence type="ECO:0000313" key="7">
    <source>
        <dbReference type="EMBL" id="AMB93312.1"/>
    </source>
</evidence>
<evidence type="ECO:0000256" key="1">
    <source>
        <dbReference type="ARBA" id="ARBA00004651"/>
    </source>
</evidence>
<dbReference type="InterPro" id="IPR018385">
    <property type="entry name" value="C4_dicarb_anaerob_car-like"/>
</dbReference>
<dbReference type="RefSeq" id="WP_067971495.1">
    <property type="nucleotide sequence ID" value="NZ_CAJHKM010000003.1"/>
</dbReference>
<dbReference type="OrthoDB" id="255482at2"/>
<keyword evidence="4 6" id="KW-1133">Transmembrane helix</keyword>
<feature type="transmembrane region" description="Helical" evidence="6">
    <location>
        <begin position="21"/>
        <end position="38"/>
    </location>
</feature>
<dbReference type="Proteomes" id="UP000234239">
    <property type="component" value="Unassembled WGS sequence"/>
</dbReference>
<dbReference type="EMBL" id="PKGY01000001">
    <property type="protein sequence ID" value="PKZ23082.1"/>
    <property type="molecule type" value="Genomic_DNA"/>
</dbReference>
<feature type="transmembrane region" description="Helical" evidence="6">
    <location>
        <begin position="391"/>
        <end position="409"/>
    </location>
</feature>
<evidence type="ECO:0000313" key="8">
    <source>
        <dbReference type="EMBL" id="PKZ23082.1"/>
    </source>
</evidence>
<name>A0A0X8F9P1_9LACT</name>
<evidence type="ECO:0000256" key="5">
    <source>
        <dbReference type="ARBA" id="ARBA00023136"/>
    </source>
</evidence>
<evidence type="ECO:0000256" key="4">
    <source>
        <dbReference type="ARBA" id="ARBA00022989"/>
    </source>
</evidence>
<accession>A0A0X8F9P1</accession>
<feature type="transmembrane region" description="Helical" evidence="6">
    <location>
        <begin position="181"/>
        <end position="200"/>
    </location>
</feature>
<feature type="transmembrane region" description="Helical" evidence="6">
    <location>
        <begin position="453"/>
        <end position="473"/>
    </location>
</feature>
<dbReference type="Pfam" id="PF03606">
    <property type="entry name" value="DcuC"/>
    <property type="match status" value="1"/>
</dbReference>
<protein>
    <submittedName>
        <fullName evidence="7">Arginine:ornithine antiporter</fullName>
    </submittedName>
    <submittedName>
        <fullName evidence="8">YfcC family protein</fullName>
    </submittedName>
</protein>
<evidence type="ECO:0000313" key="10">
    <source>
        <dbReference type="Proteomes" id="UP000234239"/>
    </source>
</evidence>
<feature type="transmembrane region" description="Helical" evidence="6">
    <location>
        <begin position="267"/>
        <end position="285"/>
    </location>
</feature>
<dbReference type="GO" id="GO:0005886">
    <property type="term" value="C:plasma membrane"/>
    <property type="evidence" value="ECO:0007669"/>
    <property type="project" value="UniProtKB-SubCell"/>
</dbReference>
<dbReference type="GeneID" id="92902506"/>
<feature type="transmembrane region" description="Helical" evidence="6">
    <location>
        <begin position="485"/>
        <end position="502"/>
    </location>
</feature>